<evidence type="ECO:0000256" key="6">
    <source>
        <dbReference type="ARBA" id="ARBA00023136"/>
    </source>
</evidence>
<keyword evidence="5 7" id="KW-1133">Transmembrane helix</keyword>
<dbReference type="NCBIfam" id="TIGR01097">
    <property type="entry name" value="PhnE"/>
    <property type="match status" value="1"/>
</dbReference>
<comment type="subcellular location">
    <subcellularLocation>
        <location evidence="1 7">Cell membrane</location>
        <topology evidence="1 7">Multi-pass membrane protein</topology>
    </subcellularLocation>
</comment>
<feature type="transmembrane region" description="Helical" evidence="7">
    <location>
        <begin position="151"/>
        <end position="174"/>
    </location>
</feature>
<keyword evidence="3" id="KW-1003">Cell membrane</keyword>
<gene>
    <name evidence="10" type="ORF">QFZ46_001838</name>
</gene>
<evidence type="ECO:0000313" key="11">
    <source>
        <dbReference type="Proteomes" id="UP001239085"/>
    </source>
</evidence>
<dbReference type="Gene3D" id="1.10.3720.10">
    <property type="entry name" value="MetI-like"/>
    <property type="match status" value="1"/>
</dbReference>
<dbReference type="InterPro" id="IPR000515">
    <property type="entry name" value="MetI-like"/>
</dbReference>
<feature type="region of interest" description="Disordered" evidence="8">
    <location>
        <begin position="1"/>
        <end position="28"/>
    </location>
</feature>
<dbReference type="EMBL" id="JAUSXK010000001">
    <property type="protein sequence ID" value="MDQ0643678.1"/>
    <property type="molecule type" value="Genomic_DNA"/>
</dbReference>
<protein>
    <submittedName>
        <fullName evidence="10">Phosphonate transport system permease protein</fullName>
    </submittedName>
</protein>
<feature type="compositionally biased region" description="Low complexity" evidence="8">
    <location>
        <begin position="1"/>
        <end position="16"/>
    </location>
</feature>
<comment type="similarity">
    <text evidence="7">Belongs to the binding-protein-dependent transport system permease family.</text>
</comment>
<keyword evidence="6 7" id="KW-0472">Membrane</keyword>
<dbReference type="RefSeq" id="WP_307360639.1">
    <property type="nucleotide sequence ID" value="NZ_JAUSXK010000001.1"/>
</dbReference>
<dbReference type="Pfam" id="PF00528">
    <property type="entry name" value="BPD_transp_1"/>
    <property type="match status" value="1"/>
</dbReference>
<dbReference type="PANTHER" id="PTHR30043">
    <property type="entry name" value="PHOSPHONATES TRANSPORT SYSTEM PERMEASE PROTEIN"/>
    <property type="match status" value="1"/>
</dbReference>
<evidence type="ECO:0000256" key="5">
    <source>
        <dbReference type="ARBA" id="ARBA00022989"/>
    </source>
</evidence>
<proteinExistence type="inferred from homology"/>
<dbReference type="InterPro" id="IPR035906">
    <property type="entry name" value="MetI-like_sf"/>
</dbReference>
<keyword evidence="11" id="KW-1185">Reference proteome</keyword>
<dbReference type="PANTHER" id="PTHR30043:SF1">
    <property type="entry name" value="ABC TRANSPORT SYSTEM PERMEASE PROTEIN P69"/>
    <property type="match status" value="1"/>
</dbReference>
<comment type="caution">
    <text evidence="10">The sequence shown here is derived from an EMBL/GenBank/DDBJ whole genome shotgun (WGS) entry which is preliminary data.</text>
</comment>
<evidence type="ECO:0000256" key="3">
    <source>
        <dbReference type="ARBA" id="ARBA00022475"/>
    </source>
</evidence>
<reference evidence="10 11" key="1">
    <citation type="submission" date="2023-07" db="EMBL/GenBank/DDBJ databases">
        <title>Comparative genomics of wheat-associated soil bacteria to identify genetic determinants of phenazine resistance.</title>
        <authorList>
            <person name="Mouncey N."/>
        </authorList>
    </citation>
    <scope>NUCLEOTIDE SEQUENCE [LARGE SCALE GENOMIC DNA]</scope>
    <source>
        <strain evidence="10 11">W2I7</strain>
    </source>
</reference>
<evidence type="ECO:0000313" key="10">
    <source>
        <dbReference type="EMBL" id="MDQ0643678.1"/>
    </source>
</evidence>
<dbReference type="CDD" id="cd06261">
    <property type="entry name" value="TM_PBP2"/>
    <property type="match status" value="1"/>
</dbReference>
<name>A0ABU0P8L2_9MICO</name>
<organism evidence="10 11">
    <name type="scientific">Microbacterium murale</name>
    <dbReference type="NCBI Taxonomy" id="1081040"/>
    <lineage>
        <taxon>Bacteria</taxon>
        <taxon>Bacillati</taxon>
        <taxon>Actinomycetota</taxon>
        <taxon>Actinomycetes</taxon>
        <taxon>Micrococcales</taxon>
        <taxon>Microbacteriaceae</taxon>
        <taxon>Microbacterium</taxon>
    </lineage>
</organism>
<accession>A0ABU0P8L2</accession>
<dbReference type="PROSITE" id="PS50928">
    <property type="entry name" value="ABC_TM1"/>
    <property type="match status" value="1"/>
</dbReference>
<evidence type="ECO:0000256" key="2">
    <source>
        <dbReference type="ARBA" id="ARBA00022448"/>
    </source>
</evidence>
<feature type="transmembrane region" description="Helical" evidence="7">
    <location>
        <begin position="261"/>
        <end position="278"/>
    </location>
</feature>
<sequence>MSTTTPESRTPESHSPQPRAKREQPTLSTADRARLERAFSIPRTRFLIGIPVAIIVLFWSAGGVGFDFFKLGEGAINMGEFLSRLFPPDFSKLGTILALLLETLQMAIIATVLGAVLSLIVAFGAASNIAPKWLYYPSRWVMNIIRSVPDLVFALMFVSAVGLGPFAGILAMTLGSLGSIGKIFAEAMESVDRGPITAMQAVGASKRQVIQYGVLPQAAPLLVSYTLLLFEGNVRGATILGLVGAGGIGLELTTAMRMYDYGHLSAIIICIIVLVTAIDQGSALIRRRIT</sequence>
<keyword evidence="2 7" id="KW-0813">Transport</keyword>
<evidence type="ECO:0000259" key="9">
    <source>
        <dbReference type="PROSITE" id="PS50928"/>
    </source>
</evidence>
<evidence type="ECO:0000256" key="7">
    <source>
        <dbReference type="RuleBase" id="RU363032"/>
    </source>
</evidence>
<dbReference type="InterPro" id="IPR005769">
    <property type="entry name" value="PhnE/PtxC"/>
</dbReference>
<feature type="transmembrane region" description="Helical" evidence="7">
    <location>
        <begin position="107"/>
        <end position="130"/>
    </location>
</feature>
<evidence type="ECO:0000256" key="4">
    <source>
        <dbReference type="ARBA" id="ARBA00022692"/>
    </source>
</evidence>
<feature type="domain" description="ABC transmembrane type-1" evidence="9">
    <location>
        <begin position="100"/>
        <end position="282"/>
    </location>
</feature>
<evidence type="ECO:0000256" key="1">
    <source>
        <dbReference type="ARBA" id="ARBA00004651"/>
    </source>
</evidence>
<feature type="transmembrane region" description="Helical" evidence="7">
    <location>
        <begin position="46"/>
        <end position="69"/>
    </location>
</feature>
<evidence type="ECO:0000256" key="8">
    <source>
        <dbReference type="SAM" id="MobiDB-lite"/>
    </source>
</evidence>
<keyword evidence="4 7" id="KW-0812">Transmembrane</keyword>
<feature type="transmembrane region" description="Helical" evidence="7">
    <location>
        <begin position="237"/>
        <end position="255"/>
    </location>
</feature>
<feature type="transmembrane region" description="Helical" evidence="7">
    <location>
        <begin position="209"/>
        <end position="230"/>
    </location>
</feature>
<dbReference type="Proteomes" id="UP001239085">
    <property type="component" value="Unassembled WGS sequence"/>
</dbReference>
<dbReference type="SUPFAM" id="SSF161098">
    <property type="entry name" value="MetI-like"/>
    <property type="match status" value="1"/>
</dbReference>